<evidence type="ECO:0000313" key="2">
    <source>
        <dbReference type="EMBL" id="WMS87246.1"/>
    </source>
</evidence>
<feature type="transmembrane region" description="Helical" evidence="1">
    <location>
        <begin position="18"/>
        <end position="36"/>
    </location>
</feature>
<proteinExistence type="predicted"/>
<protein>
    <recommendedName>
        <fullName evidence="4">TadE-like protein</fullName>
    </recommendedName>
</protein>
<reference evidence="2 3" key="1">
    <citation type="submission" date="2023-08" db="EMBL/GenBank/DDBJ databases">
        <title>Pleionea litopenaei sp. nov., isolated from stomach of juvenile Litopenaeus vannamei.</title>
        <authorList>
            <person name="Rho A.M."/>
            <person name="Hwang C.Y."/>
        </authorList>
    </citation>
    <scope>NUCLEOTIDE SEQUENCE [LARGE SCALE GENOMIC DNA]</scope>
    <source>
        <strain evidence="2 3">HL-JVS1</strain>
    </source>
</reference>
<gene>
    <name evidence="2" type="ORF">Q9312_18735</name>
</gene>
<dbReference type="KEGG" id="plei:Q9312_18735"/>
<keyword evidence="1" id="KW-1133">Transmembrane helix</keyword>
<dbReference type="RefSeq" id="WP_309202386.1">
    <property type="nucleotide sequence ID" value="NZ_CP133548.1"/>
</dbReference>
<keyword evidence="1" id="KW-0812">Transmembrane</keyword>
<sequence length="285" mass="32208">MIKNQLKATPKGSVLTEFLVVAGFVLVPMAIGLILLTKYTETKHRHEMATRYAGWERTVWYENMSKSLKEAAKKTGQNINTVKSSGQIGIEIQNRVFSDKNTPIYKAQDVKTTKNSPDPMLESLWMQSDHKKSTTYKIEKDQFVTSGGGEKKAYGYANKVLKPMMDTLGKFSDFDLNTKGVRTATVGMTLKKPEFFKDYIKKDMVVNKSYTIFTDGWNAAGPKHAELMVSSTVPMEFLDIGFLNKIRDVLAILPIAKELHSSRLKFGHVEVDAVPEVHLEKYKKK</sequence>
<dbReference type="EMBL" id="CP133548">
    <property type="protein sequence ID" value="WMS87246.1"/>
    <property type="molecule type" value="Genomic_DNA"/>
</dbReference>
<dbReference type="Proteomes" id="UP001239782">
    <property type="component" value="Chromosome"/>
</dbReference>
<keyword evidence="1" id="KW-0472">Membrane</keyword>
<organism evidence="2 3">
    <name type="scientific">Pleionea litopenaei</name>
    <dbReference type="NCBI Taxonomy" id="3070815"/>
    <lineage>
        <taxon>Bacteria</taxon>
        <taxon>Pseudomonadati</taxon>
        <taxon>Pseudomonadota</taxon>
        <taxon>Gammaproteobacteria</taxon>
        <taxon>Oceanospirillales</taxon>
        <taxon>Pleioneaceae</taxon>
        <taxon>Pleionea</taxon>
    </lineage>
</organism>
<evidence type="ECO:0008006" key="4">
    <source>
        <dbReference type="Google" id="ProtNLM"/>
    </source>
</evidence>
<keyword evidence="3" id="KW-1185">Reference proteome</keyword>
<accession>A0AA51RT78</accession>
<evidence type="ECO:0000256" key="1">
    <source>
        <dbReference type="SAM" id="Phobius"/>
    </source>
</evidence>
<dbReference type="AlphaFoldDB" id="A0AA51RT78"/>
<evidence type="ECO:0000313" key="3">
    <source>
        <dbReference type="Proteomes" id="UP001239782"/>
    </source>
</evidence>
<name>A0AA51RT78_9GAMM</name>